<feature type="domain" description="RRM" evidence="4">
    <location>
        <begin position="368"/>
        <end position="445"/>
    </location>
</feature>
<proteinExistence type="predicted"/>
<dbReference type="GO" id="GO:0005634">
    <property type="term" value="C:nucleus"/>
    <property type="evidence" value="ECO:0007669"/>
    <property type="project" value="TreeGrafter"/>
</dbReference>
<evidence type="ECO:0000313" key="5">
    <source>
        <dbReference type="EMBL" id="GMK58183.1"/>
    </source>
</evidence>
<dbReference type="PANTHER" id="PTHR23003:SF64">
    <property type="entry name" value="RRM DOMAIN-CONTAINING PROTEIN"/>
    <property type="match status" value="1"/>
</dbReference>
<dbReference type="GO" id="GO:0003729">
    <property type="term" value="F:mRNA binding"/>
    <property type="evidence" value="ECO:0007669"/>
    <property type="project" value="TreeGrafter"/>
</dbReference>
<evidence type="ECO:0000259" key="4">
    <source>
        <dbReference type="PROSITE" id="PS50102"/>
    </source>
</evidence>
<dbReference type="Pfam" id="PF00076">
    <property type="entry name" value="RRM_1"/>
    <property type="match status" value="2"/>
</dbReference>
<keyword evidence="6" id="KW-1185">Reference proteome</keyword>
<feature type="region of interest" description="Disordered" evidence="3">
    <location>
        <begin position="256"/>
        <end position="304"/>
    </location>
</feature>
<feature type="region of interest" description="Disordered" evidence="3">
    <location>
        <begin position="321"/>
        <end position="349"/>
    </location>
</feature>
<gene>
    <name evidence="5" type="ORF">CspeluHIS016_0502150</name>
</gene>
<dbReference type="GO" id="GO:0005737">
    <property type="term" value="C:cytoplasm"/>
    <property type="evidence" value="ECO:0007669"/>
    <property type="project" value="TreeGrafter"/>
</dbReference>
<reference evidence="5" key="1">
    <citation type="journal article" date="2023" name="BMC Genomics">
        <title>Chromosome-level genome assemblies of Cutaneotrichosporon spp. (Trichosporonales, Basidiomycota) reveal imbalanced evolution between nucleotide sequences and chromosome synteny.</title>
        <authorList>
            <person name="Kobayashi Y."/>
            <person name="Kayamori A."/>
            <person name="Aoki K."/>
            <person name="Shiwa Y."/>
            <person name="Matsutani M."/>
            <person name="Fujita N."/>
            <person name="Sugita T."/>
            <person name="Iwasaki W."/>
            <person name="Tanaka N."/>
            <person name="Takashima M."/>
        </authorList>
    </citation>
    <scope>NUCLEOTIDE SEQUENCE</scope>
    <source>
        <strain evidence="5">HIS016</strain>
    </source>
</reference>
<dbReference type="GO" id="GO:1990904">
    <property type="term" value="C:ribonucleoprotein complex"/>
    <property type="evidence" value="ECO:0007669"/>
    <property type="project" value="TreeGrafter"/>
</dbReference>
<feature type="compositionally biased region" description="Polar residues" evidence="3">
    <location>
        <begin position="637"/>
        <end position="647"/>
    </location>
</feature>
<evidence type="ECO:0000256" key="1">
    <source>
        <dbReference type="ARBA" id="ARBA00022884"/>
    </source>
</evidence>
<dbReference type="InterPro" id="IPR035979">
    <property type="entry name" value="RBD_domain_sf"/>
</dbReference>
<dbReference type="SUPFAM" id="SSF54928">
    <property type="entry name" value="RNA-binding domain, RBD"/>
    <property type="match status" value="2"/>
</dbReference>
<reference evidence="5" key="2">
    <citation type="submission" date="2023-06" db="EMBL/GenBank/DDBJ databases">
        <authorList>
            <person name="Kobayashi Y."/>
            <person name="Kayamori A."/>
            <person name="Aoki K."/>
            <person name="Shiwa Y."/>
            <person name="Fujita N."/>
            <person name="Sugita T."/>
            <person name="Iwasaki W."/>
            <person name="Tanaka N."/>
            <person name="Takashima M."/>
        </authorList>
    </citation>
    <scope>NUCLEOTIDE SEQUENCE</scope>
    <source>
        <strain evidence="5">HIS016</strain>
    </source>
</reference>
<dbReference type="PROSITE" id="PS50102">
    <property type="entry name" value="RRM"/>
    <property type="match status" value="2"/>
</dbReference>
<dbReference type="FunFam" id="3.30.70.330:FF:000145">
    <property type="entry name" value="Putative RNP domain-containing protein"/>
    <property type="match status" value="1"/>
</dbReference>
<dbReference type="PANTHER" id="PTHR23003">
    <property type="entry name" value="RNA RECOGNITION MOTIF RRM DOMAIN CONTAINING PROTEIN"/>
    <property type="match status" value="1"/>
</dbReference>
<evidence type="ECO:0000256" key="2">
    <source>
        <dbReference type="PROSITE-ProRule" id="PRU00176"/>
    </source>
</evidence>
<feature type="compositionally biased region" description="Polar residues" evidence="3">
    <location>
        <begin position="702"/>
        <end position="713"/>
    </location>
</feature>
<sequence length="737" mass="76782">MDQSHIGPRQPPTSAEIDAAIAAAIANAPPAPPPMDMGLEASTRSLTPLMTNILPSAIGSDGRVNLFVGNLPYRVRWQDLKDFFRKAGTVLRADVSLGPDNRSRGYGNVLMGSREDAARAIDRFNGFTWQTRTLEVRPDRLPPEYEPQPHIHHKPMFGGYMGQPIHHFGSGGGWHGRPPLHGPPFGGFGHQLGPGSHGGGQAAHQAFVRPPPSLATHVPTVPPIGASPLAGSLTAGPNATTSAAVTSGVGWVPGGNREVFSGADRSGSPGTLGALPLGPNGKRAGSPNRGLEPGESIGRVPLSGRLGPSLLGKPAISAETLESSASLQRPSTSGSDAPTPALVPPPIPLNGLANQAKDLGAPNSVYDRVCFVKNLPFTMQWQDLKDLFRPAGVVIRADVATTPDGQSRGFGTVLLTSPEDAQRAASMFNGHEVDGRLLNVQTERQTIDEGKIQPIHPVEPFSAFATKPPPQGWPQNTSTPLNMRAAASEAFASGPLTGSSLSPTATRVPWQLDTGGAATAARPSVNDDSALNKPRHPGPITLPPFPSMTEMNPLSPMQTRNIPPMTPSMPGFVFNAYPRTPPAPHRFLSAGAGGPFSPGAPVTSPVQSGRNPMLNAAPGAPVYRPMTQRGSAALGTPTTQVFPNNSDRPAAGPPGGVVDDYFPPVKSKSDEELVGATAMLSVKDDHAANVNHGSAGAPEVTVTATSPPANGRTSVEGGRRRGGPTERRVSWSEVAKG</sequence>
<dbReference type="Proteomes" id="UP001222932">
    <property type="component" value="Unassembled WGS sequence"/>
</dbReference>
<evidence type="ECO:0000256" key="3">
    <source>
        <dbReference type="SAM" id="MobiDB-lite"/>
    </source>
</evidence>
<evidence type="ECO:0000313" key="6">
    <source>
        <dbReference type="Proteomes" id="UP001222932"/>
    </source>
</evidence>
<dbReference type="SMART" id="SM00360">
    <property type="entry name" value="RRM"/>
    <property type="match status" value="2"/>
</dbReference>
<feature type="compositionally biased region" description="Basic and acidic residues" evidence="3">
    <location>
        <begin position="717"/>
        <end position="737"/>
    </location>
</feature>
<dbReference type="EMBL" id="BTCM01000005">
    <property type="protein sequence ID" value="GMK58183.1"/>
    <property type="molecule type" value="Genomic_DNA"/>
</dbReference>
<dbReference type="Gene3D" id="3.30.70.330">
    <property type="match status" value="2"/>
</dbReference>
<keyword evidence="1 2" id="KW-0694">RNA-binding</keyword>
<feature type="region of interest" description="Disordered" evidence="3">
    <location>
        <begin position="516"/>
        <end position="547"/>
    </location>
</feature>
<dbReference type="AlphaFoldDB" id="A0AAD3TWG1"/>
<feature type="domain" description="RRM" evidence="4">
    <location>
        <begin position="64"/>
        <end position="141"/>
    </location>
</feature>
<organism evidence="5 6">
    <name type="scientific">Cutaneotrichosporon spelunceum</name>
    <dbReference type="NCBI Taxonomy" id="1672016"/>
    <lineage>
        <taxon>Eukaryota</taxon>
        <taxon>Fungi</taxon>
        <taxon>Dikarya</taxon>
        <taxon>Basidiomycota</taxon>
        <taxon>Agaricomycotina</taxon>
        <taxon>Tremellomycetes</taxon>
        <taxon>Trichosporonales</taxon>
        <taxon>Trichosporonaceae</taxon>
        <taxon>Cutaneotrichosporon</taxon>
    </lineage>
</organism>
<feature type="compositionally biased region" description="Polar residues" evidence="3">
    <location>
        <begin position="321"/>
        <end position="336"/>
    </location>
</feature>
<dbReference type="InterPro" id="IPR012677">
    <property type="entry name" value="Nucleotide-bd_a/b_plait_sf"/>
</dbReference>
<comment type="caution">
    <text evidence="5">The sequence shown here is derived from an EMBL/GenBank/DDBJ whole genome shotgun (WGS) entry which is preliminary data.</text>
</comment>
<protein>
    <recommendedName>
        <fullName evidence="4">RRM domain-containing protein</fullName>
    </recommendedName>
</protein>
<dbReference type="InterPro" id="IPR000504">
    <property type="entry name" value="RRM_dom"/>
</dbReference>
<feature type="region of interest" description="Disordered" evidence="3">
    <location>
        <begin position="637"/>
        <end position="658"/>
    </location>
</feature>
<dbReference type="InterPro" id="IPR050374">
    <property type="entry name" value="RRT5_SRSF_SR"/>
</dbReference>
<name>A0AAD3TWG1_9TREE</name>
<feature type="region of interest" description="Disordered" evidence="3">
    <location>
        <begin position="688"/>
        <end position="737"/>
    </location>
</feature>
<accession>A0AAD3TWG1</accession>